<accession>A0A0C9Z0Q1</accession>
<name>A0A0C9Z0Q1_9AGAM</name>
<evidence type="ECO:0000313" key="1">
    <source>
        <dbReference type="EMBL" id="KIK13573.1"/>
    </source>
</evidence>
<reference evidence="2" key="2">
    <citation type="submission" date="2015-01" db="EMBL/GenBank/DDBJ databases">
        <title>Evolutionary Origins and Diversification of the Mycorrhizal Mutualists.</title>
        <authorList>
            <consortium name="DOE Joint Genome Institute"/>
            <consortium name="Mycorrhizal Genomics Consortium"/>
            <person name="Kohler A."/>
            <person name="Kuo A."/>
            <person name="Nagy L.G."/>
            <person name="Floudas D."/>
            <person name="Copeland A."/>
            <person name="Barry K.W."/>
            <person name="Cichocki N."/>
            <person name="Veneault-Fourrey C."/>
            <person name="LaButti K."/>
            <person name="Lindquist E.A."/>
            <person name="Lipzen A."/>
            <person name="Lundell T."/>
            <person name="Morin E."/>
            <person name="Murat C."/>
            <person name="Riley R."/>
            <person name="Ohm R."/>
            <person name="Sun H."/>
            <person name="Tunlid A."/>
            <person name="Henrissat B."/>
            <person name="Grigoriev I.V."/>
            <person name="Hibbett D.S."/>
            <person name="Martin F."/>
        </authorList>
    </citation>
    <scope>NUCLEOTIDE SEQUENCE [LARGE SCALE GENOMIC DNA]</scope>
    <source>
        <strain evidence="2">441</strain>
    </source>
</reference>
<reference evidence="1 2" key="1">
    <citation type="submission" date="2014-04" db="EMBL/GenBank/DDBJ databases">
        <authorList>
            <consortium name="DOE Joint Genome Institute"/>
            <person name="Kuo A."/>
            <person name="Kohler A."/>
            <person name="Costa M.D."/>
            <person name="Nagy L.G."/>
            <person name="Floudas D."/>
            <person name="Copeland A."/>
            <person name="Barry K.W."/>
            <person name="Cichocki N."/>
            <person name="Veneault-Fourrey C."/>
            <person name="LaButti K."/>
            <person name="Lindquist E.A."/>
            <person name="Lipzen A."/>
            <person name="Lundell T."/>
            <person name="Morin E."/>
            <person name="Murat C."/>
            <person name="Sun H."/>
            <person name="Tunlid A."/>
            <person name="Henrissat B."/>
            <person name="Grigoriev I.V."/>
            <person name="Hibbett D.S."/>
            <person name="Martin F."/>
            <person name="Nordberg H.P."/>
            <person name="Cantor M.N."/>
            <person name="Hua S.X."/>
        </authorList>
    </citation>
    <scope>NUCLEOTIDE SEQUENCE [LARGE SCALE GENOMIC DNA]</scope>
    <source>
        <strain evidence="1 2">441</strain>
    </source>
</reference>
<organism evidence="1 2">
    <name type="scientific">Pisolithus microcarpus 441</name>
    <dbReference type="NCBI Taxonomy" id="765257"/>
    <lineage>
        <taxon>Eukaryota</taxon>
        <taxon>Fungi</taxon>
        <taxon>Dikarya</taxon>
        <taxon>Basidiomycota</taxon>
        <taxon>Agaricomycotina</taxon>
        <taxon>Agaricomycetes</taxon>
        <taxon>Agaricomycetidae</taxon>
        <taxon>Boletales</taxon>
        <taxon>Sclerodermatineae</taxon>
        <taxon>Pisolithaceae</taxon>
        <taxon>Pisolithus</taxon>
    </lineage>
</organism>
<dbReference type="OrthoDB" id="1681765at2759"/>
<protein>
    <submittedName>
        <fullName evidence="1">Uncharacterized protein</fullName>
    </submittedName>
</protein>
<gene>
    <name evidence="1" type="ORF">PISMIDRAFT_50956</name>
</gene>
<feature type="non-terminal residue" evidence="1">
    <location>
        <position position="76"/>
    </location>
</feature>
<feature type="non-terminal residue" evidence="1">
    <location>
        <position position="1"/>
    </location>
</feature>
<dbReference type="STRING" id="765257.A0A0C9Z0Q1"/>
<dbReference type="HOGENOM" id="CLU_040082_6_2_1"/>
<dbReference type="Proteomes" id="UP000054018">
    <property type="component" value="Unassembled WGS sequence"/>
</dbReference>
<sequence>VMGLLARHISEQFQCSMDTILWYFKKMVDTFSEGPIYGTYVCLPRADSPIPSCITNNPKFYPFFKDAIGAINGTHI</sequence>
<dbReference type="AlphaFoldDB" id="A0A0C9Z0Q1"/>
<keyword evidence="2" id="KW-1185">Reference proteome</keyword>
<evidence type="ECO:0000313" key="2">
    <source>
        <dbReference type="Proteomes" id="UP000054018"/>
    </source>
</evidence>
<dbReference type="EMBL" id="KN833987">
    <property type="protein sequence ID" value="KIK13573.1"/>
    <property type="molecule type" value="Genomic_DNA"/>
</dbReference>
<proteinExistence type="predicted"/>